<evidence type="ECO:0000313" key="2">
    <source>
        <dbReference type="Proteomes" id="UP001596410"/>
    </source>
</evidence>
<dbReference type="Gene3D" id="1.20.1260.10">
    <property type="match status" value="2"/>
</dbReference>
<comment type="caution">
    <text evidence="1">The sequence shown here is derived from an EMBL/GenBank/DDBJ whole genome shotgun (WGS) entry which is preliminary data.</text>
</comment>
<name>A0ABW2EFR9_9BACI</name>
<gene>
    <name evidence="1" type="ORF">ACFQIC_04260</name>
</gene>
<dbReference type="Pfam" id="PF11553">
    <property type="entry name" value="DUF3231"/>
    <property type="match status" value="2"/>
</dbReference>
<reference evidence="2" key="1">
    <citation type="journal article" date="2019" name="Int. J. Syst. Evol. Microbiol.">
        <title>The Global Catalogue of Microorganisms (GCM) 10K type strain sequencing project: providing services to taxonomists for standard genome sequencing and annotation.</title>
        <authorList>
            <consortium name="The Broad Institute Genomics Platform"/>
            <consortium name="The Broad Institute Genome Sequencing Center for Infectious Disease"/>
            <person name="Wu L."/>
            <person name="Ma J."/>
        </authorList>
    </citation>
    <scope>NUCLEOTIDE SEQUENCE [LARGE SCALE GENOMIC DNA]</scope>
    <source>
        <strain evidence="2">CGMCC 4.1621</strain>
    </source>
</reference>
<dbReference type="EMBL" id="JBHSZV010000011">
    <property type="protein sequence ID" value="MFC7061077.1"/>
    <property type="molecule type" value="Genomic_DNA"/>
</dbReference>
<keyword evidence="2" id="KW-1185">Reference proteome</keyword>
<organism evidence="1 2">
    <name type="scientific">Halobacillus seohaensis</name>
    <dbReference type="NCBI Taxonomy" id="447421"/>
    <lineage>
        <taxon>Bacteria</taxon>
        <taxon>Bacillati</taxon>
        <taxon>Bacillota</taxon>
        <taxon>Bacilli</taxon>
        <taxon>Bacillales</taxon>
        <taxon>Bacillaceae</taxon>
        <taxon>Halobacillus</taxon>
    </lineage>
</organism>
<proteinExistence type="predicted"/>
<accession>A0ABW2EFR9</accession>
<sequence length="323" mass="36435">MKDLTAAEIHNLMTSYMTNTMASVVTADVLKKAEDPGVREMLELGLQIANKEVEGAEYFLTSDNRPLPEPFTKRDIQLPNTKYFSDNFVVLLKYKLGQDALNVYALSLSSSINPEVCTFYKKLMNETADLVEKCIGLIINSGMHQPLIHIPRDTGLDKVEDQDFLWNSIGGNRPLSAPEVLQITSNYYSTEVLREIFRSFSKTKNKELKNHFERGKKLCAKQLEAMQGKLEKDELPQLPTWESEVDTEGEAPFSERLMLFKTSMMAGAAGGRFGTSASATLRKDIGTTFLKLMAETLLFAEDTGNILIKYRMLDEPPLVRKRQ</sequence>
<dbReference type="InterPro" id="IPR021617">
    <property type="entry name" value="DUF3231"/>
</dbReference>
<dbReference type="RefSeq" id="WP_204708833.1">
    <property type="nucleotide sequence ID" value="NZ_JBHSZV010000011.1"/>
</dbReference>
<dbReference type="Proteomes" id="UP001596410">
    <property type="component" value="Unassembled WGS sequence"/>
</dbReference>
<protein>
    <submittedName>
        <fullName evidence="1">DUF3231 family protein</fullName>
    </submittedName>
</protein>
<dbReference type="InterPro" id="IPR012347">
    <property type="entry name" value="Ferritin-like"/>
</dbReference>
<evidence type="ECO:0000313" key="1">
    <source>
        <dbReference type="EMBL" id="MFC7061077.1"/>
    </source>
</evidence>